<dbReference type="PROSITE" id="PS00198">
    <property type="entry name" value="4FE4S_FER_1"/>
    <property type="match status" value="1"/>
</dbReference>
<feature type="domain" description="4Fe-4S ferredoxin-type" evidence="4">
    <location>
        <begin position="78"/>
        <end position="107"/>
    </location>
</feature>
<dbReference type="InterPro" id="IPR017896">
    <property type="entry name" value="4Fe4S_Fe-S-bd"/>
</dbReference>
<keyword evidence="1" id="KW-0479">Metal-binding</keyword>
<name>R6WW47_9FIRM</name>
<proteinExistence type="predicted"/>
<dbReference type="Pfam" id="PF13187">
    <property type="entry name" value="Fer4_9"/>
    <property type="match status" value="1"/>
</dbReference>
<dbReference type="EMBL" id="CBGL010000075">
    <property type="protein sequence ID" value="CDD11159.1"/>
    <property type="molecule type" value="Genomic_DNA"/>
</dbReference>
<comment type="caution">
    <text evidence="5">The sequence shown here is derived from an EMBL/GenBank/DDBJ whole genome shotgun (WGS) entry which is preliminary data.</text>
</comment>
<accession>R6WW47</accession>
<dbReference type="GO" id="GO:0046872">
    <property type="term" value="F:metal ion binding"/>
    <property type="evidence" value="ECO:0007669"/>
    <property type="project" value="UniProtKB-KW"/>
</dbReference>
<protein>
    <submittedName>
        <fullName evidence="5">2Fe-2S iron-sulfur cluster binding domain protein</fullName>
    </submittedName>
</protein>
<dbReference type="Gene3D" id="3.30.70.20">
    <property type="match status" value="1"/>
</dbReference>
<evidence type="ECO:0000259" key="4">
    <source>
        <dbReference type="PROSITE" id="PS51379"/>
    </source>
</evidence>
<dbReference type="HOGENOM" id="CLU_089211_1_0_9"/>
<dbReference type="PROSITE" id="PS51379">
    <property type="entry name" value="4FE4S_FER_2"/>
    <property type="match status" value="2"/>
</dbReference>
<dbReference type="Proteomes" id="UP000014937">
    <property type="component" value="Unassembled WGS sequence"/>
</dbReference>
<feature type="domain" description="4Fe-4S ferredoxin-type" evidence="4">
    <location>
        <begin position="40"/>
        <end position="69"/>
    </location>
</feature>
<dbReference type="InterPro" id="IPR017900">
    <property type="entry name" value="4Fe4S_Fe_S_CS"/>
</dbReference>
<dbReference type="AlphaFoldDB" id="R6WW47"/>
<keyword evidence="3" id="KW-0411">Iron-sulfur</keyword>
<sequence>MLSCQTKVEEGMCVGKIDSFPINKRTFNIEEIKASDNIVGQLYPEIFSCIGCNACTKGCPQGLNVMQYIAYAQRGEYEKAAHASFDCVGCNICASRCPAQISHSAVGLLCRRLTGKYIAPKCEHLAKRVAEIKNGDYVTLLEKLKNMPLDEIKDLYNKREIEK</sequence>
<evidence type="ECO:0000256" key="1">
    <source>
        <dbReference type="ARBA" id="ARBA00022723"/>
    </source>
</evidence>
<evidence type="ECO:0000313" key="5">
    <source>
        <dbReference type="EMBL" id="CDD11159.1"/>
    </source>
</evidence>
<evidence type="ECO:0000256" key="2">
    <source>
        <dbReference type="ARBA" id="ARBA00023004"/>
    </source>
</evidence>
<evidence type="ECO:0000313" key="6">
    <source>
        <dbReference type="Proteomes" id="UP000014937"/>
    </source>
</evidence>
<keyword evidence="2" id="KW-0408">Iron</keyword>
<organism evidence="5 6">
    <name type="scientific">Phascolarctobacterium succinatutens CAG:287</name>
    <dbReference type="NCBI Taxonomy" id="1263101"/>
    <lineage>
        <taxon>Bacteria</taxon>
        <taxon>Bacillati</taxon>
        <taxon>Bacillota</taxon>
        <taxon>Negativicutes</taxon>
        <taxon>Acidaminococcales</taxon>
        <taxon>Acidaminococcaceae</taxon>
        <taxon>Phascolarctobacterium</taxon>
    </lineage>
</organism>
<gene>
    <name evidence="5" type="ORF">BN587_00357</name>
</gene>
<dbReference type="SUPFAM" id="SSF46548">
    <property type="entry name" value="alpha-helical ferredoxin"/>
    <property type="match status" value="1"/>
</dbReference>
<reference evidence="5" key="1">
    <citation type="submission" date="2012-11" db="EMBL/GenBank/DDBJ databases">
        <title>Dependencies among metagenomic species, viruses, plasmids and units of genetic variation.</title>
        <authorList>
            <person name="Nielsen H.B."/>
            <person name="Almeida M."/>
            <person name="Juncker A.S."/>
            <person name="Rasmussen S."/>
            <person name="Li J."/>
            <person name="Sunagawa S."/>
            <person name="Plichta D."/>
            <person name="Gautier L."/>
            <person name="Le Chatelier E."/>
            <person name="Peletier E."/>
            <person name="Bonde I."/>
            <person name="Nielsen T."/>
            <person name="Manichanh C."/>
            <person name="Arumugam M."/>
            <person name="Batto J."/>
            <person name="Santos M.B.Q.D."/>
            <person name="Blom N."/>
            <person name="Borruel N."/>
            <person name="Burgdorf K.S."/>
            <person name="Boumezbeur F."/>
            <person name="Casellas F."/>
            <person name="Dore J."/>
            <person name="Guarner F."/>
            <person name="Hansen T."/>
            <person name="Hildebrand F."/>
            <person name="Kaas R.S."/>
            <person name="Kennedy S."/>
            <person name="Kristiansen K."/>
            <person name="Kultima J.R."/>
            <person name="Leonard P."/>
            <person name="Levenez F."/>
            <person name="Lund O."/>
            <person name="Moumen B."/>
            <person name="Le Paslier D."/>
            <person name="Pons N."/>
            <person name="Pedersen O."/>
            <person name="Prifti E."/>
            <person name="Qin J."/>
            <person name="Raes J."/>
            <person name="Tap J."/>
            <person name="Tims S."/>
            <person name="Ussery D.W."/>
            <person name="Yamada T."/>
            <person name="MetaHit consortium"/>
            <person name="Renault P."/>
            <person name="Sicheritz-Ponten T."/>
            <person name="Bork P."/>
            <person name="Wang J."/>
            <person name="Brunak S."/>
            <person name="Ehrlich S.D."/>
        </authorList>
    </citation>
    <scope>NUCLEOTIDE SEQUENCE [LARGE SCALE GENOMIC DNA]</scope>
</reference>
<dbReference type="GO" id="GO:0051536">
    <property type="term" value="F:iron-sulfur cluster binding"/>
    <property type="evidence" value="ECO:0007669"/>
    <property type="project" value="UniProtKB-KW"/>
</dbReference>
<evidence type="ECO:0000256" key="3">
    <source>
        <dbReference type="ARBA" id="ARBA00023014"/>
    </source>
</evidence>